<gene>
    <name evidence="2" type="ORF">OE88DRAFT_1659690</name>
</gene>
<evidence type="ECO:0000313" key="2">
    <source>
        <dbReference type="EMBL" id="TFK51582.1"/>
    </source>
</evidence>
<reference evidence="2 3" key="1">
    <citation type="journal article" date="2019" name="Nat. Ecol. Evol.">
        <title>Megaphylogeny resolves global patterns of mushroom evolution.</title>
        <authorList>
            <person name="Varga T."/>
            <person name="Krizsan K."/>
            <person name="Foldi C."/>
            <person name="Dima B."/>
            <person name="Sanchez-Garcia M."/>
            <person name="Sanchez-Ramirez S."/>
            <person name="Szollosi G.J."/>
            <person name="Szarkandi J.G."/>
            <person name="Papp V."/>
            <person name="Albert L."/>
            <person name="Andreopoulos W."/>
            <person name="Angelini C."/>
            <person name="Antonin V."/>
            <person name="Barry K.W."/>
            <person name="Bougher N.L."/>
            <person name="Buchanan P."/>
            <person name="Buyck B."/>
            <person name="Bense V."/>
            <person name="Catcheside P."/>
            <person name="Chovatia M."/>
            <person name="Cooper J."/>
            <person name="Damon W."/>
            <person name="Desjardin D."/>
            <person name="Finy P."/>
            <person name="Geml J."/>
            <person name="Haridas S."/>
            <person name="Hughes K."/>
            <person name="Justo A."/>
            <person name="Karasinski D."/>
            <person name="Kautmanova I."/>
            <person name="Kiss B."/>
            <person name="Kocsube S."/>
            <person name="Kotiranta H."/>
            <person name="LaButti K.M."/>
            <person name="Lechner B.E."/>
            <person name="Liimatainen K."/>
            <person name="Lipzen A."/>
            <person name="Lukacs Z."/>
            <person name="Mihaltcheva S."/>
            <person name="Morgado L.N."/>
            <person name="Niskanen T."/>
            <person name="Noordeloos M.E."/>
            <person name="Ohm R.A."/>
            <person name="Ortiz-Santana B."/>
            <person name="Ovrebo C."/>
            <person name="Racz N."/>
            <person name="Riley R."/>
            <person name="Savchenko A."/>
            <person name="Shiryaev A."/>
            <person name="Soop K."/>
            <person name="Spirin V."/>
            <person name="Szebenyi C."/>
            <person name="Tomsovsky M."/>
            <person name="Tulloss R.E."/>
            <person name="Uehling J."/>
            <person name="Grigoriev I.V."/>
            <person name="Vagvolgyi C."/>
            <person name="Papp T."/>
            <person name="Martin F.M."/>
            <person name="Miettinen O."/>
            <person name="Hibbett D.S."/>
            <person name="Nagy L.G."/>
        </authorList>
    </citation>
    <scope>NUCLEOTIDE SEQUENCE [LARGE SCALE GENOMIC DNA]</scope>
    <source>
        <strain evidence="2 3">OMC1185</strain>
    </source>
</reference>
<proteinExistence type="predicted"/>
<protein>
    <submittedName>
        <fullName evidence="2">Uncharacterized protein</fullName>
    </submittedName>
</protein>
<organism evidence="2 3">
    <name type="scientific">Heliocybe sulcata</name>
    <dbReference type="NCBI Taxonomy" id="5364"/>
    <lineage>
        <taxon>Eukaryota</taxon>
        <taxon>Fungi</taxon>
        <taxon>Dikarya</taxon>
        <taxon>Basidiomycota</taxon>
        <taxon>Agaricomycotina</taxon>
        <taxon>Agaricomycetes</taxon>
        <taxon>Gloeophyllales</taxon>
        <taxon>Gloeophyllaceae</taxon>
        <taxon>Heliocybe</taxon>
    </lineage>
</organism>
<feature type="compositionally biased region" description="Basic and acidic residues" evidence="1">
    <location>
        <begin position="1"/>
        <end position="13"/>
    </location>
</feature>
<sequence>MMKDYKVPEELKHYLPTPNSASTDVGQVNDSETSYAYHRMASSGLSSTRRSGPVL</sequence>
<keyword evidence="3" id="KW-1185">Reference proteome</keyword>
<dbReference type="Proteomes" id="UP000305948">
    <property type="component" value="Unassembled WGS sequence"/>
</dbReference>
<dbReference type="AlphaFoldDB" id="A0A5C3N3E3"/>
<feature type="region of interest" description="Disordered" evidence="1">
    <location>
        <begin position="1"/>
        <end position="27"/>
    </location>
</feature>
<evidence type="ECO:0000313" key="3">
    <source>
        <dbReference type="Proteomes" id="UP000305948"/>
    </source>
</evidence>
<dbReference type="EMBL" id="ML213511">
    <property type="protein sequence ID" value="TFK51582.1"/>
    <property type="molecule type" value="Genomic_DNA"/>
</dbReference>
<name>A0A5C3N3E3_9AGAM</name>
<feature type="compositionally biased region" description="Polar residues" evidence="1">
    <location>
        <begin position="17"/>
        <end position="27"/>
    </location>
</feature>
<accession>A0A5C3N3E3</accession>
<evidence type="ECO:0000256" key="1">
    <source>
        <dbReference type="SAM" id="MobiDB-lite"/>
    </source>
</evidence>